<dbReference type="PATRIC" id="fig|579748.3.peg.460"/>
<comment type="caution">
    <text evidence="1">The sequence shown here is derived from an EMBL/GenBank/DDBJ whole genome shotgun (WGS) entry which is preliminary data.</text>
</comment>
<dbReference type="RefSeq" id="WP_045954096.1">
    <property type="nucleotide sequence ID" value="NZ_JXXV01000006.1"/>
</dbReference>
<dbReference type="Proteomes" id="UP000033673">
    <property type="component" value="Unassembled WGS sequence"/>
</dbReference>
<reference evidence="1 2" key="1">
    <citation type="journal article" date="2015" name="BMC Genomics">
        <title>Genome mining reveals unlocked bioactive potential of marine Gram-negative bacteria.</title>
        <authorList>
            <person name="Machado H."/>
            <person name="Sonnenschein E.C."/>
            <person name="Melchiorsen J."/>
            <person name="Gram L."/>
        </authorList>
    </citation>
    <scope>NUCLEOTIDE SEQUENCE [LARGE SCALE GENOMIC DNA]</scope>
    <source>
        <strain evidence="1 2">S2757</strain>
    </source>
</reference>
<gene>
    <name evidence="1" type="ORF">TW81_02215</name>
</gene>
<dbReference type="OrthoDB" id="1551653at1236"/>
<organism evidence="1 2">
    <name type="scientific">Vibrio galatheae</name>
    <dbReference type="NCBI Taxonomy" id="579748"/>
    <lineage>
        <taxon>Bacteria</taxon>
        <taxon>Pseudomonadati</taxon>
        <taxon>Pseudomonadota</taxon>
        <taxon>Gammaproteobacteria</taxon>
        <taxon>Vibrionales</taxon>
        <taxon>Vibrionaceae</taxon>
        <taxon>Vibrio</taxon>
    </lineage>
</organism>
<accession>A0A0F4NPK6</accession>
<evidence type="ECO:0000313" key="1">
    <source>
        <dbReference type="EMBL" id="KJY84829.1"/>
    </source>
</evidence>
<keyword evidence="2" id="KW-1185">Reference proteome</keyword>
<name>A0A0F4NPK6_9VIBR</name>
<protein>
    <submittedName>
        <fullName evidence="1">Uncharacterized protein</fullName>
    </submittedName>
</protein>
<proteinExistence type="predicted"/>
<dbReference type="AlphaFoldDB" id="A0A0F4NPK6"/>
<dbReference type="EMBL" id="JXXV01000006">
    <property type="protein sequence ID" value="KJY84829.1"/>
    <property type="molecule type" value="Genomic_DNA"/>
</dbReference>
<dbReference type="STRING" id="579748.TW81_02215"/>
<evidence type="ECO:0000313" key="2">
    <source>
        <dbReference type="Proteomes" id="UP000033673"/>
    </source>
</evidence>
<sequence length="138" mass="15280">MSIASLERDEIKAKLNELAVEYKDKAGTDVLRKKLADALGEPMGESIVNPDEVASQGADNNETVVIQIASTERDKHPVRVGLNGKMYHIERDKEVSIPKALLEILDNAIETNYANEGTEEKPKLVARDSKRFVYSVKG</sequence>